<dbReference type="Proteomes" id="UP001217089">
    <property type="component" value="Unassembled WGS sequence"/>
</dbReference>
<comment type="caution">
    <text evidence="1">The sequence shown here is derived from an EMBL/GenBank/DDBJ whole genome shotgun (WGS) entry which is preliminary data.</text>
</comment>
<reference evidence="1 2" key="1">
    <citation type="submission" date="2022-12" db="EMBL/GenBank/DDBJ databases">
        <title>Chromosome-level genome of Tegillarca granosa.</title>
        <authorList>
            <person name="Kim J."/>
        </authorList>
    </citation>
    <scope>NUCLEOTIDE SEQUENCE [LARGE SCALE GENOMIC DNA]</scope>
    <source>
        <strain evidence="1">Teg-2019</strain>
        <tissue evidence="1">Adductor muscle</tissue>
    </source>
</reference>
<keyword evidence="2" id="KW-1185">Reference proteome</keyword>
<dbReference type="InterPro" id="IPR036610">
    <property type="entry name" value="PEBP-like_sf"/>
</dbReference>
<evidence type="ECO:0000313" key="2">
    <source>
        <dbReference type="Proteomes" id="UP001217089"/>
    </source>
</evidence>
<gene>
    <name evidence="1" type="ORF">KUTeg_010449</name>
</gene>
<proteinExistence type="predicted"/>
<accession>A0ABQ9FA26</accession>
<dbReference type="Gene3D" id="3.90.280.10">
    <property type="entry name" value="PEBP-like"/>
    <property type="match status" value="1"/>
</dbReference>
<name>A0ABQ9FA26_TEGGR</name>
<dbReference type="EMBL" id="JARBDR010000440">
    <property type="protein sequence ID" value="KAJ8313076.1"/>
    <property type="molecule type" value="Genomic_DNA"/>
</dbReference>
<sequence length="91" mass="10584">MATRFISRTYHTLLAVDLRVPSSYVRTLVYPLFHFANCIPNGTVSEGIELKTYGDPRPPDNIPHQYYCLLYEQTSLKTLQIKNEHEALYFC</sequence>
<dbReference type="SUPFAM" id="SSF49777">
    <property type="entry name" value="PEBP-like"/>
    <property type="match status" value="1"/>
</dbReference>
<organism evidence="1 2">
    <name type="scientific">Tegillarca granosa</name>
    <name type="common">Malaysian cockle</name>
    <name type="synonym">Anadara granosa</name>
    <dbReference type="NCBI Taxonomy" id="220873"/>
    <lineage>
        <taxon>Eukaryota</taxon>
        <taxon>Metazoa</taxon>
        <taxon>Spiralia</taxon>
        <taxon>Lophotrochozoa</taxon>
        <taxon>Mollusca</taxon>
        <taxon>Bivalvia</taxon>
        <taxon>Autobranchia</taxon>
        <taxon>Pteriomorphia</taxon>
        <taxon>Arcoida</taxon>
        <taxon>Arcoidea</taxon>
        <taxon>Arcidae</taxon>
        <taxon>Tegillarca</taxon>
    </lineage>
</organism>
<protein>
    <submittedName>
        <fullName evidence="1">Uncharacterized protein</fullName>
    </submittedName>
</protein>
<evidence type="ECO:0000313" key="1">
    <source>
        <dbReference type="EMBL" id="KAJ8313076.1"/>
    </source>
</evidence>